<reference evidence="4" key="1">
    <citation type="submission" date="2025-08" db="UniProtKB">
        <authorList>
            <consortium name="RefSeq"/>
        </authorList>
    </citation>
    <scope>IDENTIFICATION</scope>
    <source>
        <tissue evidence="4">Whole organism</tissue>
    </source>
</reference>
<feature type="signal peptide" evidence="2">
    <location>
        <begin position="1"/>
        <end position="24"/>
    </location>
</feature>
<sequence>MPGCPTLLAPLLLLMLLLLPTCRPLGGDAPSNRSAMESGSLILMNGVSDATTSPASSALTPGTSPPPGNTGKDKDRDDSSIMIQYRRFQRPQRRDLPGGSTALTGNDVDVPSVACEQFARDEVMQGDRRATIFKSPNYPKNYPNNTDCIRRLTGECVSTTSRRPESLETLFQKSPPKFRKCKVYD</sequence>
<dbReference type="KEGG" id="foc:127749662"/>
<name>A0A9C6WZD0_FRAOC</name>
<feature type="chain" id="PRO_5038712861" evidence="2">
    <location>
        <begin position="25"/>
        <end position="185"/>
    </location>
</feature>
<dbReference type="AlphaFoldDB" id="A0A9C6WZD0"/>
<evidence type="ECO:0000256" key="2">
    <source>
        <dbReference type="SAM" id="SignalP"/>
    </source>
</evidence>
<dbReference type="SUPFAM" id="SSF49854">
    <property type="entry name" value="Spermadhesin, CUB domain"/>
    <property type="match status" value="1"/>
</dbReference>
<dbReference type="GeneID" id="127749662"/>
<dbReference type="Proteomes" id="UP000504606">
    <property type="component" value="Unplaced"/>
</dbReference>
<gene>
    <name evidence="4" type="primary">LOC127749662</name>
</gene>
<keyword evidence="3" id="KW-1185">Reference proteome</keyword>
<dbReference type="RefSeq" id="XP_052124700.1">
    <property type="nucleotide sequence ID" value="XM_052268740.1"/>
</dbReference>
<feature type="compositionally biased region" description="Polar residues" evidence="1">
    <location>
        <begin position="50"/>
        <end position="59"/>
    </location>
</feature>
<evidence type="ECO:0000256" key="1">
    <source>
        <dbReference type="SAM" id="MobiDB-lite"/>
    </source>
</evidence>
<keyword evidence="2" id="KW-0732">Signal</keyword>
<dbReference type="OrthoDB" id="10545682at2759"/>
<accession>A0A9C6WZD0</accession>
<proteinExistence type="predicted"/>
<evidence type="ECO:0000313" key="4">
    <source>
        <dbReference type="RefSeq" id="XP_052124700.1"/>
    </source>
</evidence>
<dbReference type="InterPro" id="IPR035914">
    <property type="entry name" value="Sperma_CUB_dom_sf"/>
</dbReference>
<evidence type="ECO:0000313" key="3">
    <source>
        <dbReference type="Proteomes" id="UP000504606"/>
    </source>
</evidence>
<feature type="region of interest" description="Disordered" evidence="1">
    <location>
        <begin position="50"/>
        <end position="107"/>
    </location>
</feature>
<protein>
    <submittedName>
        <fullName evidence="4">Uncharacterized protein LOC127749662</fullName>
    </submittedName>
</protein>
<organism evidence="3 4">
    <name type="scientific">Frankliniella occidentalis</name>
    <name type="common">Western flower thrips</name>
    <name type="synonym">Euthrips occidentalis</name>
    <dbReference type="NCBI Taxonomy" id="133901"/>
    <lineage>
        <taxon>Eukaryota</taxon>
        <taxon>Metazoa</taxon>
        <taxon>Ecdysozoa</taxon>
        <taxon>Arthropoda</taxon>
        <taxon>Hexapoda</taxon>
        <taxon>Insecta</taxon>
        <taxon>Pterygota</taxon>
        <taxon>Neoptera</taxon>
        <taxon>Paraneoptera</taxon>
        <taxon>Thysanoptera</taxon>
        <taxon>Terebrantia</taxon>
        <taxon>Thripoidea</taxon>
        <taxon>Thripidae</taxon>
        <taxon>Frankliniella</taxon>
    </lineage>
</organism>